<organism evidence="1 2">
    <name type="scientific">Cyphomyrmex costatus</name>
    <dbReference type="NCBI Taxonomy" id="456900"/>
    <lineage>
        <taxon>Eukaryota</taxon>
        <taxon>Metazoa</taxon>
        <taxon>Ecdysozoa</taxon>
        <taxon>Arthropoda</taxon>
        <taxon>Hexapoda</taxon>
        <taxon>Insecta</taxon>
        <taxon>Pterygota</taxon>
        <taxon>Neoptera</taxon>
        <taxon>Endopterygota</taxon>
        <taxon>Hymenoptera</taxon>
        <taxon>Apocrita</taxon>
        <taxon>Aculeata</taxon>
        <taxon>Formicoidea</taxon>
        <taxon>Formicidae</taxon>
        <taxon>Myrmicinae</taxon>
        <taxon>Cyphomyrmex</taxon>
    </lineage>
</organism>
<name>A0A195CPP6_9HYME</name>
<dbReference type="EMBL" id="KQ977532">
    <property type="protein sequence ID" value="KYN02084.1"/>
    <property type="molecule type" value="Genomic_DNA"/>
</dbReference>
<sequence>MARRRRRVTARVSIRPSDKRLLDSDDPRSPVARLHATLWLLLGRPVETKFWRVLRDLETQPSPSRNPEYIEQGLRFTTTLEQRSLDSSKAEAICFALICFYGVTHVKMRSCRQRERTTSAIGAIFVFVYTEDMYKMMRDTNRQLEDNIGPAVPVCIASGRSPVIQRHPG</sequence>
<dbReference type="AlphaFoldDB" id="A0A195CPP6"/>
<proteinExistence type="predicted"/>
<evidence type="ECO:0000313" key="2">
    <source>
        <dbReference type="Proteomes" id="UP000078542"/>
    </source>
</evidence>
<protein>
    <submittedName>
        <fullName evidence="1">Uncharacterized protein</fullName>
    </submittedName>
</protein>
<evidence type="ECO:0000313" key="1">
    <source>
        <dbReference type="EMBL" id="KYN02084.1"/>
    </source>
</evidence>
<keyword evidence="2" id="KW-1185">Reference proteome</keyword>
<gene>
    <name evidence="1" type="ORF">ALC62_07074</name>
</gene>
<reference evidence="1 2" key="1">
    <citation type="submission" date="2016-03" db="EMBL/GenBank/DDBJ databases">
        <title>Cyphomyrmex costatus WGS genome.</title>
        <authorList>
            <person name="Nygaard S."/>
            <person name="Hu H."/>
            <person name="Boomsma J."/>
            <person name="Zhang G."/>
        </authorList>
    </citation>
    <scope>NUCLEOTIDE SEQUENCE [LARGE SCALE GENOMIC DNA]</scope>
    <source>
        <strain evidence="1">MS0001</strain>
        <tissue evidence="1">Whole body</tissue>
    </source>
</reference>
<accession>A0A195CPP6</accession>
<dbReference type="Proteomes" id="UP000078542">
    <property type="component" value="Unassembled WGS sequence"/>
</dbReference>